<dbReference type="InterPro" id="IPR009057">
    <property type="entry name" value="Homeodomain-like_sf"/>
</dbReference>
<dbReference type="EMBL" id="KV906443">
    <property type="protein sequence ID" value="OON14731.1"/>
    <property type="molecule type" value="Genomic_DNA"/>
</dbReference>
<evidence type="ECO:0000259" key="8">
    <source>
        <dbReference type="PROSITE" id="PS50071"/>
    </source>
</evidence>
<feature type="domain" description="Homeobox" evidence="8">
    <location>
        <begin position="299"/>
        <end position="362"/>
    </location>
</feature>
<dbReference type="Proteomes" id="UP000243686">
    <property type="component" value="Unassembled WGS sequence"/>
</dbReference>
<feature type="compositionally biased region" description="Polar residues" evidence="7">
    <location>
        <begin position="702"/>
        <end position="716"/>
    </location>
</feature>
<dbReference type="Gene3D" id="1.10.10.60">
    <property type="entry name" value="Homeodomain-like"/>
    <property type="match status" value="1"/>
</dbReference>
<evidence type="ECO:0000256" key="2">
    <source>
        <dbReference type="ARBA" id="ARBA00008446"/>
    </source>
</evidence>
<feature type="DNA-binding region" description="Homeobox" evidence="6">
    <location>
        <begin position="301"/>
        <end position="363"/>
    </location>
</feature>
<dbReference type="GO" id="GO:0030182">
    <property type="term" value="P:neuron differentiation"/>
    <property type="evidence" value="ECO:0007669"/>
    <property type="project" value="TreeGrafter"/>
</dbReference>
<feature type="compositionally biased region" description="Polar residues" evidence="7">
    <location>
        <begin position="557"/>
        <end position="570"/>
    </location>
</feature>
<dbReference type="GO" id="GO:0005634">
    <property type="term" value="C:nucleus"/>
    <property type="evidence" value="ECO:0007669"/>
    <property type="project" value="UniProtKB-SubCell"/>
</dbReference>
<dbReference type="GO" id="GO:0048468">
    <property type="term" value="P:cell development"/>
    <property type="evidence" value="ECO:0007669"/>
    <property type="project" value="TreeGrafter"/>
</dbReference>
<feature type="compositionally biased region" description="Basic and acidic residues" evidence="7">
    <location>
        <begin position="57"/>
        <end position="72"/>
    </location>
</feature>
<keyword evidence="5 6" id="KW-0539">Nucleus</keyword>
<name>A0A1S8WJU4_OPIVI</name>
<evidence type="ECO:0000256" key="6">
    <source>
        <dbReference type="PROSITE-ProRule" id="PRU00108"/>
    </source>
</evidence>
<dbReference type="AlphaFoldDB" id="A0A1S8WJU4"/>
<keyword evidence="4 6" id="KW-0371">Homeobox</keyword>
<feature type="region of interest" description="Disordered" evidence="7">
    <location>
        <begin position="640"/>
        <end position="716"/>
    </location>
</feature>
<comment type="subcellular location">
    <subcellularLocation>
        <location evidence="1 6">Nucleus</location>
    </subcellularLocation>
</comment>
<evidence type="ECO:0000256" key="7">
    <source>
        <dbReference type="SAM" id="MobiDB-lite"/>
    </source>
</evidence>
<evidence type="ECO:0000256" key="1">
    <source>
        <dbReference type="ARBA" id="ARBA00004123"/>
    </source>
</evidence>
<protein>
    <submittedName>
        <fullName evidence="9">Homeobox domain protein</fullName>
    </submittedName>
</protein>
<dbReference type="SMART" id="SM00389">
    <property type="entry name" value="HOX"/>
    <property type="match status" value="1"/>
</dbReference>
<dbReference type="GO" id="GO:0000978">
    <property type="term" value="F:RNA polymerase II cis-regulatory region sequence-specific DNA binding"/>
    <property type="evidence" value="ECO:0007669"/>
    <property type="project" value="TreeGrafter"/>
</dbReference>
<evidence type="ECO:0000313" key="10">
    <source>
        <dbReference type="Proteomes" id="UP000243686"/>
    </source>
</evidence>
<dbReference type="InterPro" id="IPR001356">
    <property type="entry name" value="HD"/>
</dbReference>
<feature type="compositionally biased region" description="Acidic residues" evidence="7">
    <location>
        <begin position="376"/>
        <end position="390"/>
    </location>
</feature>
<sequence>MDALTPPQLSEKIDANRMEMSSPKFSIAFAAENLAQSQPSTPSSVHTSPRSSASREAVFERSPLRPKYEKNQKYFPPRTPNTDRKSLPVNRELAEKNDRPSSDGVRGTHSSTTLDIGNDTSCPTHPQFTQNALQPSHFSANAISEAVPGCSPPRLTPQLHPNVFAPPLSGVPMSLGMDARSTLAALSAAYTSLIRGSTVNTTDRITSNILHAKRPPSRPPFPIAHMNFQPPTVSPLTQKSGLDWPPTNMTNQEALPNAVGNLLSENLDSWQQFQQAAYANNLDPHLLALCGGTGCAFELSGNSRRKNATRETTSMLKAWLNEHRKNPYPTKGEKIMLAIVTKMSLTQVSTWFANARRRLKKESKITWGVRTTAPDSDPDEDSNVDDDDTMDAGELEQLSRITNRTFVRNTHAGEKRTITESGLKAPAFVKHKSFGNNVSVTSEEHQGINLSSCFSGQINEEPPFKRHLKETKLESGSDSECRFRNLNNGPAPQNKIWSLVDLAHDRRAYVSEGKSTNVTSPIDNTLHPWLNHHFTPERWLAALGCDRSSEAIQWVSTGSHGNGSYPTSQKTKTDGNHVSVTRLGRKQGLDESPNIRDSAPKLPHDPHSHATIRDNPFLSPSALAAFYLYMQQNHSLLHSHTGSDSIHHYPNPRQKNELSSDPGDPLRTESEVATEKYRSPDQTNTRTATVKRDSQWPIPTAAHQTSSSVNAKFTQR</sequence>
<dbReference type="PANTHER" id="PTHR11211:SF40">
    <property type="entry name" value="MIRROR, ISOFORM C"/>
    <property type="match status" value="1"/>
</dbReference>
<feature type="compositionally biased region" description="Basic and acidic residues" evidence="7">
    <location>
        <begin position="654"/>
        <end position="679"/>
    </location>
</feature>
<feature type="compositionally biased region" description="Basic and acidic residues" evidence="7">
    <location>
        <begin position="598"/>
        <end position="612"/>
    </location>
</feature>
<evidence type="ECO:0000256" key="3">
    <source>
        <dbReference type="ARBA" id="ARBA00023125"/>
    </source>
</evidence>
<comment type="similarity">
    <text evidence="2">Belongs to the TALE/IRO homeobox family.</text>
</comment>
<keyword evidence="3 6" id="KW-0238">DNA-binding</keyword>
<dbReference type="CDD" id="cd00086">
    <property type="entry name" value="homeodomain"/>
    <property type="match status" value="1"/>
</dbReference>
<evidence type="ECO:0000313" key="9">
    <source>
        <dbReference type="EMBL" id="OON14731.1"/>
    </source>
</evidence>
<dbReference type="FunFam" id="1.10.10.60:FF:000003">
    <property type="entry name" value="Iroquois-class homeobox protein IRX"/>
    <property type="match status" value="1"/>
</dbReference>
<keyword evidence="10" id="KW-1185">Reference proteome</keyword>
<dbReference type="GO" id="GO:0000981">
    <property type="term" value="F:DNA-binding transcription factor activity, RNA polymerase II-specific"/>
    <property type="evidence" value="ECO:0007669"/>
    <property type="project" value="InterPro"/>
</dbReference>
<evidence type="ECO:0000256" key="4">
    <source>
        <dbReference type="ARBA" id="ARBA00023155"/>
    </source>
</evidence>
<evidence type="ECO:0000256" key="5">
    <source>
        <dbReference type="ARBA" id="ARBA00023242"/>
    </source>
</evidence>
<dbReference type="SUPFAM" id="SSF46689">
    <property type="entry name" value="Homeodomain-like"/>
    <property type="match status" value="1"/>
</dbReference>
<dbReference type="PANTHER" id="PTHR11211">
    <property type="entry name" value="IROQUOIS-CLASS HOMEODOMAIN PROTEIN IRX"/>
    <property type="match status" value="1"/>
</dbReference>
<reference evidence="9 10" key="1">
    <citation type="submission" date="2015-03" db="EMBL/GenBank/DDBJ databases">
        <title>Draft genome of the nematode, Opisthorchis viverrini.</title>
        <authorList>
            <person name="Mitreva M."/>
        </authorList>
    </citation>
    <scope>NUCLEOTIDE SEQUENCE [LARGE SCALE GENOMIC DNA]</scope>
    <source>
        <strain evidence="9">Khon Kaen</strain>
    </source>
</reference>
<feature type="compositionally biased region" description="Polar residues" evidence="7">
    <location>
        <begin position="34"/>
        <end position="54"/>
    </location>
</feature>
<dbReference type="PROSITE" id="PS50071">
    <property type="entry name" value="HOMEOBOX_2"/>
    <property type="match status" value="1"/>
</dbReference>
<dbReference type="PROSITE" id="PS00027">
    <property type="entry name" value="HOMEOBOX_1"/>
    <property type="match status" value="1"/>
</dbReference>
<proteinExistence type="inferred from homology"/>
<feature type="region of interest" description="Disordered" evidence="7">
    <location>
        <begin position="557"/>
        <end position="614"/>
    </location>
</feature>
<feature type="region of interest" description="Disordered" evidence="7">
    <location>
        <begin position="369"/>
        <end position="390"/>
    </location>
</feature>
<feature type="region of interest" description="Disordered" evidence="7">
    <location>
        <begin position="31"/>
        <end position="117"/>
    </location>
</feature>
<feature type="compositionally biased region" description="Basic and acidic residues" evidence="7">
    <location>
        <begin position="81"/>
        <end position="101"/>
    </location>
</feature>
<feature type="compositionally biased region" description="Polar residues" evidence="7">
    <location>
        <begin position="108"/>
        <end position="117"/>
    </location>
</feature>
<dbReference type="InterPro" id="IPR008422">
    <property type="entry name" value="KN_HD"/>
</dbReference>
<accession>A0A1S8WJU4</accession>
<dbReference type="Pfam" id="PF05920">
    <property type="entry name" value="Homeobox_KN"/>
    <property type="match status" value="1"/>
</dbReference>
<organism evidence="9 10">
    <name type="scientific">Opisthorchis viverrini</name>
    <name type="common">Southeast Asian liver fluke</name>
    <dbReference type="NCBI Taxonomy" id="6198"/>
    <lineage>
        <taxon>Eukaryota</taxon>
        <taxon>Metazoa</taxon>
        <taxon>Spiralia</taxon>
        <taxon>Lophotrochozoa</taxon>
        <taxon>Platyhelminthes</taxon>
        <taxon>Trematoda</taxon>
        <taxon>Digenea</taxon>
        <taxon>Opisthorchiida</taxon>
        <taxon>Opisthorchiata</taxon>
        <taxon>Opisthorchiidae</taxon>
        <taxon>Opisthorchis</taxon>
    </lineage>
</organism>
<dbReference type="InterPro" id="IPR017970">
    <property type="entry name" value="Homeobox_CS"/>
</dbReference>
<gene>
    <name evidence="9" type="ORF">X801_09474</name>
</gene>